<sequence length="167" mass="18665">MLGIHLERSRNAPLTVWIRSTIDVADHSFLSLISTLASCIENIFVLCNRLCSMQGLSRGRGSLNRLCRLKIKSVDATGQPTSRIHDGFDYAGNLRVFEGEMPQPLVIPFMSWSHLAHLMFPVYGTQDLDLLLQAKCMKSLEINDMGITITHARNGTVREAYSSLLTD</sequence>
<dbReference type="AlphaFoldDB" id="A0A9P7VFI6"/>
<evidence type="ECO:0000313" key="1">
    <source>
        <dbReference type="EMBL" id="KAG7439632.1"/>
    </source>
</evidence>
<comment type="caution">
    <text evidence="1">The sequence shown here is derived from an EMBL/GenBank/DDBJ whole genome shotgun (WGS) entry which is preliminary data.</text>
</comment>
<protein>
    <submittedName>
        <fullName evidence="1">Uncharacterized protein</fullName>
    </submittedName>
</protein>
<dbReference type="GeneID" id="66100382"/>
<dbReference type="Proteomes" id="UP000812287">
    <property type="component" value="Unassembled WGS sequence"/>
</dbReference>
<proteinExistence type="predicted"/>
<name>A0A9P7VFI6_9AGAR</name>
<evidence type="ECO:0000313" key="2">
    <source>
        <dbReference type="Proteomes" id="UP000812287"/>
    </source>
</evidence>
<organism evidence="1 2">
    <name type="scientific">Guyanagaster necrorhizus</name>
    <dbReference type="NCBI Taxonomy" id="856835"/>
    <lineage>
        <taxon>Eukaryota</taxon>
        <taxon>Fungi</taxon>
        <taxon>Dikarya</taxon>
        <taxon>Basidiomycota</taxon>
        <taxon>Agaricomycotina</taxon>
        <taxon>Agaricomycetes</taxon>
        <taxon>Agaricomycetidae</taxon>
        <taxon>Agaricales</taxon>
        <taxon>Marasmiineae</taxon>
        <taxon>Physalacriaceae</taxon>
        <taxon>Guyanagaster</taxon>
    </lineage>
</organism>
<reference evidence="1" key="1">
    <citation type="submission" date="2020-11" db="EMBL/GenBank/DDBJ databases">
        <title>Adaptations for nitrogen fixation in a non-lichenized fungal sporocarp promotes dispersal by wood-feeding termites.</title>
        <authorList>
            <consortium name="DOE Joint Genome Institute"/>
            <person name="Koch R.A."/>
            <person name="Yoon G."/>
            <person name="Arayal U."/>
            <person name="Lail K."/>
            <person name="Amirebrahimi M."/>
            <person name="Labutti K."/>
            <person name="Lipzen A."/>
            <person name="Riley R."/>
            <person name="Barry K."/>
            <person name="Henrissat B."/>
            <person name="Grigoriev I.V."/>
            <person name="Herr J.R."/>
            <person name="Aime M.C."/>
        </authorList>
    </citation>
    <scope>NUCLEOTIDE SEQUENCE</scope>
    <source>
        <strain evidence="1">MCA 3950</strain>
    </source>
</reference>
<gene>
    <name evidence="1" type="ORF">BT62DRAFT_1013672</name>
</gene>
<accession>A0A9P7VFI6</accession>
<dbReference type="RefSeq" id="XP_043033132.1">
    <property type="nucleotide sequence ID" value="XM_043178095.1"/>
</dbReference>
<dbReference type="EMBL" id="MU250588">
    <property type="protein sequence ID" value="KAG7439632.1"/>
    <property type="molecule type" value="Genomic_DNA"/>
</dbReference>
<keyword evidence="2" id="KW-1185">Reference proteome</keyword>